<dbReference type="AlphaFoldDB" id="A0A2Z6RX54"/>
<evidence type="ECO:0000313" key="1">
    <source>
        <dbReference type="EMBL" id="GBC07668.1"/>
    </source>
</evidence>
<dbReference type="EMBL" id="BEXD01004160">
    <property type="protein sequence ID" value="GBC07668.1"/>
    <property type="molecule type" value="Genomic_DNA"/>
</dbReference>
<comment type="caution">
    <text evidence="1">The sequence shown here is derived from an EMBL/GenBank/DDBJ whole genome shotgun (WGS) entry which is preliminary data.</text>
</comment>
<dbReference type="Proteomes" id="UP000247702">
    <property type="component" value="Unassembled WGS sequence"/>
</dbReference>
<organism evidence="1 2">
    <name type="scientific">Rhizophagus clarus</name>
    <dbReference type="NCBI Taxonomy" id="94130"/>
    <lineage>
        <taxon>Eukaryota</taxon>
        <taxon>Fungi</taxon>
        <taxon>Fungi incertae sedis</taxon>
        <taxon>Mucoromycota</taxon>
        <taxon>Glomeromycotina</taxon>
        <taxon>Glomeromycetes</taxon>
        <taxon>Glomerales</taxon>
        <taxon>Glomeraceae</taxon>
        <taxon>Rhizophagus</taxon>
    </lineage>
</organism>
<reference evidence="1 2" key="1">
    <citation type="submission" date="2017-11" db="EMBL/GenBank/DDBJ databases">
        <title>The genome of Rhizophagus clarus HR1 reveals common genetic basis of auxotrophy among arbuscular mycorrhizal fungi.</title>
        <authorList>
            <person name="Kobayashi Y."/>
        </authorList>
    </citation>
    <scope>NUCLEOTIDE SEQUENCE [LARGE SCALE GENOMIC DNA]</scope>
    <source>
        <strain evidence="1 2">HR1</strain>
    </source>
</reference>
<keyword evidence="2" id="KW-1185">Reference proteome</keyword>
<proteinExistence type="predicted"/>
<accession>A0A2Z6RX54</accession>
<gene>
    <name evidence="1" type="ORF">RclHR1_07600007</name>
</gene>
<sequence>MFGKNLKISNWEQLTHFIECAEFQNRGAPHTHSVIWVENNQIHTCNPGKCGGPASPGQVCKKKFPRPYSPITYHDPEQSRYIYQCVNEKIDG</sequence>
<dbReference type="STRING" id="94130.A0A2Z6RX54"/>
<evidence type="ECO:0008006" key="3">
    <source>
        <dbReference type="Google" id="ProtNLM"/>
    </source>
</evidence>
<evidence type="ECO:0000313" key="2">
    <source>
        <dbReference type="Proteomes" id="UP000247702"/>
    </source>
</evidence>
<name>A0A2Z6RX54_9GLOM</name>
<protein>
    <recommendedName>
        <fullName evidence="3">Helitron helicase-like domain-containing protein</fullName>
    </recommendedName>
</protein>